<evidence type="ECO:0000256" key="2">
    <source>
        <dbReference type="SAM" id="SignalP"/>
    </source>
</evidence>
<keyword evidence="1" id="KW-0802">TPR repeat</keyword>
<evidence type="ECO:0000313" key="3">
    <source>
        <dbReference type="EMBL" id="MCS4555055.1"/>
    </source>
</evidence>
<dbReference type="EMBL" id="JAKOGG010000001">
    <property type="protein sequence ID" value="MCS4555055.1"/>
    <property type="molecule type" value="Genomic_DNA"/>
</dbReference>
<comment type="caution">
    <text evidence="3">The sequence shown here is derived from an EMBL/GenBank/DDBJ whole genome shotgun (WGS) entry which is preliminary data.</text>
</comment>
<dbReference type="InterPro" id="IPR019734">
    <property type="entry name" value="TPR_rpt"/>
</dbReference>
<dbReference type="Proteomes" id="UP001201549">
    <property type="component" value="Unassembled WGS sequence"/>
</dbReference>
<sequence>MKLLNALLATALLVGSANSFAEDTATPLQQLQQQWATNNYQLKGGVQEKAFEKLLETADTTLAAYPDDAEILIWHGIINSTFAGVTGGLSAMKYAKIAKKDFEKALKIDDTALQGSAYTSLGVLYFKVPGWPIGFGDDDKAAELLKKALTINPDGIDSNYFYGEFLRDDGQYQQAKPYYEKALAAAPRAGRETADAGRREEINNALADVNKHMK</sequence>
<dbReference type="PROSITE" id="PS50005">
    <property type="entry name" value="TPR"/>
    <property type="match status" value="1"/>
</dbReference>
<evidence type="ECO:0008006" key="5">
    <source>
        <dbReference type="Google" id="ProtNLM"/>
    </source>
</evidence>
<keyword evidence="4" id="KW-1185">Reference proteome</keyword>
<feature type="repeat" description="TPR" evidence="1">
    <location>
        <begin position="156"/>
        <end position="189"/>
    </location>
</feature>
<organism evidence="3 4">
    <name type="scientific">Shewanella electrica</name>
    <dbReference type="NCBI Taxonomy" id="515560"/>
    <lineage>
        <taxon>Bacteria</taxon>
        <taxon>Pseudomonadati</taxon>
        <taxon>Pseudomonadota</taxon>
        <taxon>Gammaproteobacteria</taxon>
        <taxon>Alteromonadales</taxon>
        <taxon>Shewanellaceae</taxon>
        <taxon>Shewanella</taxon>
    </lineage>
</organism>
<protein>
    <recommendedName>
        <fullName evidence="5">Tetratricopeptide repeat protein</fullName>
    </recommendedName>
</protein>
<gene>
    <name evidence="3" type="ORF">L9G74_01225</name>
</gene>
<accession>A0ABT2FFJ1</accession>
<dbReference type="InterPro" id="IPR011990">
    <property type="entry name" value="TPR-like_helical_dom_sf"/>
</dbReference>
<dbReference type="RefSeq" id="WP_238894454.1">
    <property type="nucleotide sequence ID" value="NZ_JAKOGG010000001.1"/>
</dbReference>
<evidence type="ECO:0000256" key="1">
    <source>
        <dbReference type="PROSITE-ProRule" id="PRU00339"/>
    </source>
</evidence>
<evidence type="ECO:0000313" key="4">
    <source>
        <dbReference type="Proteomes" id="UP001201549"/>
    </source>
</evidence>
<proteinExistence type="predicted"/>
<reference evidence="4" key="2">
    <citation type="submission" date="2023-07" db="EMBL/GenBank/DDBJ databases">
        <title>Shewanella mangrovi sp. nov., an acetaldehyde- degrading bacterium isolated from mangrove sediment.</title>
        <authorList>
            <person name="Liu Y."/>
        </authorList>
    </citation>
    <scope>NUCLEOTIDE SEQUENCE [LARGE SCALE GENOMIC DNA]</scope>
    <source>
        <strain evidence="4">C32</strain>
    </source>
</reference>
<keyword evidence="2" id="KW-0732">Signal</keyword>
<name>A0ABT2FFJ1_9GAMM</name>
<dbReference type="SUPFAM" id="SSF48452">
    <property type="entry name" value="TPR-like"/>
    <property type="match status" value="1"/>
</dbReference>
<feature type="chain" id="PRO_5045799275" description="Tetratricopeptide repeat protein" evidence="2">
    <location>
        <begin position="22"/>
        <end position="214"/>
    </location>
</feature>
<feature type="signal peptide" evidence="2">
    <location>
        <begin position="1"/>
        <end position="21"/>
    </location>
</feature>
<reference evidence="3 4" key="1">
    <citation type="submission" date="2022-02" db="EMBL/GenBank/DDBJ databases">
        <authorList>
            <person name="Zhuang L."/>
        </authorList>
    </citation>
    <scope>NUCLEOTIDE SEQUENCE [LARGE SCALE GENOMIC DNA]</scope>
    <source>
        <strain evidence="3 4">C32</strain>
    </source>
</reference>
<dbReference type="Pfam" id="PF13181">
    <property type="entry name" value="TPR_8"/>
    <property type="match status" value="1"/>
</dbReference>
<dbReference type="Gene3D" id="1.25.40.10">
    <property type="entry name" value="Tetratricopeptide repeat domain"/>
    <property type="match status" value="1"/>
</dbReference>